<feature type="transmembrane region" description="Helical" evidence="6">
    <location>
        <begin position="261"/>
        <end position="282"/>
    </location>
</feature>
<keyword evidence="3 6" id="KW-0812">Transmembrane</keyword>
<evidence type="ECO:0000256" key="1">
    <source>
        <dbReference type="ARBA" id="ARBA00004651"/>
    </source>
</evidence>
<evidence type="ECO:0000313" key="7">
    <source>
        <dbReference type="EMBL" id="UGS38768.1"/>
    </source>
</evidence>
<protein>
    <recommendedName>
        <fullName evidence="9">Polysaccharide biosynthesis protein C-terminal domain-containing protein</fullName>
    </recommendedName>
</protein>
<feature type="transmembrane region" description="Helical" evidence="6">
    <location>
        <begin position="423"/>
        <end position="443"/>
    </location>
</feature>
<evidence type="ECO:0000256" key="6">
    <source>
        <dbReference type="SAM" id="Phobius"/>
    </source>
</evidence>
<dbReference type="EMBL" id="CP087164">
    <property type="protein sequence ID" value="UGS38768.1"/>
    <property type="molecule type" value="Genomic_DNA"/>
</dbReference>
<keyword evidence="5 6" id="KW-0472">Membrane</keyword>
<feature type="transmembrane region" description="Helical" evidence="6">
    <location>
        <begin position="182"/>
        <end position="204"/>
    </location>
</feature>
<comment type="subcellular location">
    <subcellularLocation>
        <location evidence="1">Cell membrane</location>
        <topology evidence="1">Multi-pass membrane protein</topology>
    </subcellularLocation>
</comment>
<reference evidence="7" key="1">
    <citation type="journal article" date="2022" name="Int. J. Syst. Evol. Microbiol.">
        <title>Pseudomonas aegrilactucae sp. nov. and Pseudomonas morbosilactucae sp. nov., pathogens causing bacterial rot of lettuce in Japan.</title>
        <authorList>
            <person name="Sawada H."/>
            <person name="Fujikawa T."/>
            <person name="Satou M."/>
        </authorList>
    </citation>
    <scope>NUCLEOTIDE SEQUENCE</scope>
    <source>
        <strain evidence="7">0166_1</strain>
    </source>
</reference>
<evidence type="ECO:0000256" key="2">
    <source>
        <dbReference type="ARBA" id="ARBA00022475"/>
    </source>
</evidence>
<keyword evidence="8" id="KW-1185">Reference proteome</keyword>
<dbReference type="KEGG" id="sbae:DSM104329_05198"/>
<gene>
    <name evidence="7" type="ORF">DSM104329_05198</name>
</gene>
<proteinExistence type="predicted"/>
<dbReference type="GO" id="GO:0005886">
    <property type="term" value="C:plasma membrane"/>
    <property type="evidence" value="ECO:0007669"/>
    <property type="project" value="UniProtKB-SubCell"/>
</dbReference>
<dbReference type="InterPro" id="IPR050833">
    <property type="entry name" value="Poly_Biosynth_Transport"/>
</dbReference>
<organism evidence="7 8">
    <name type="scientific">Capillimicrobium parvum</name>
    <dbReference type="NCBI Taxonomy" id="2884022"/>
    <lineage>
        <taxon>Bacteria</taxon>
        <taxon>Bacillati</taxon>
        <taxon>Actinomycetota</taxon>
        <taxon>Thermoleophilia</taxon>
        <taxon>Solirubrobacterales</taxon>
        <taxon>Capillimicrobiaceae</taxon>
        <taxon>Capillimicrobium</taxon>
    </lineage>
</organism>
<feature type="transmembrane region" description="Helical" evidence="6">
    <location>
        <begin position="225"/>
        <end position="249"/>
    </location>
</feature>
<name>A0A9E6Y377_9ACTN</name>
<evidence type="ECO:0000256" key="3">
    <source>
        <dbReference type="ARBA" id="ARBA00022692"/>
    </source>
</evidence>
<feature type="transmembrane region" description="Helical" evidence="6">
    <location>
        <begin position="368"/>
        <end position="387"/>
    </location>
</feature>
<dbReference type="Proteomes" id="UP001162834">
    <property type="component" value="Chromosome"/>
</dbReference>
<sequence length="479" mass="49574">MSETDVLDSRDAGPAALRGSALRSGAYLAGVALSIASAPLLIRHLGVARFGQYVTVVSLMNLVAGVTEGGLNAIALREYATLRGDARRAALRGLMGIRLALSLVGVAVGIAFALVAGYDSPLVVGAIGAGVGVVFQAVQMLVSVPLQGELRFGWLSIMQLLGQALTVALIVVLVFADAGLVPFLWITAPVGALLLGLTLVLVRGEMPLRPSLRWADIWPLLRDTLPYTAAVALNVVYFRVTILVMSVSATELETGYFATSFRVVEVLLTIPALVVGAAYPILARAAANDDARFVYAMRRILELSLLLGTWMAMCCAVGAQVAIDILAGDQAQPAVEVLRIQGLTLIATGLAVGAGYGLLTLRRYRELLWMNALALTGSIVLTLALVGPLGAKGAAIATLGAESVGAAGVLIALIHARPALARGLAGAPLILLVAGAAVAAGLLTGVPSLVGLVIGNVVFVAGLVLVRRFPPEVRDVLKR</sequence>
<dbReference type="PANTHER" id="PTHR30250:SF11">
    <property type="entry name" value="O-ANTIGEN TRANSPORTER-RELATED"/>
    <property type="match status" value="1"/>
</dbReference>
<dbReference type="AlphaFoldDB" id="A0A9E6Y377"/>
<accession>A0A9E6Y377</accession>
<feature type="transmembrane region" description="Helical" evidence="6">
    <location>
        <begin position="21"/>
        <end position="42"/>
    </location>
</feature>
<feature type="transmembrane region" description="Helical" evidence="6">
    <location>
        <begin position="343"/>
        <end position="361"/>
    </location>
</feature>
<feature type="transmembrane region" description="Helical" evidence="6">
    <location>
        <begin position="449"/>
        <end position="469"/>
    </location>
</feature>
<evidence type="ECO:0000313" key="8">
    <source>
        <dbReference type="Proteomes" id="UP001162834"/>
    </source>
</evidence>
<feature type="transmembrane region" description="Helical" evidence="6">
    <location>
        <begin position="154"/>
        <end position="176"/>
    </location>
</feature>
<dbReference type="Pfam" id="PF13440">
    <property type="entry name" value="Polysacc_synt_3"/>
    <property type="match status" value="1"/>
</dbReference>
<feature type="transmembrane region" description="Helical" evidence="6">
    <location>
        <begin position="122"/>
        <end position="142"/>
    </location>
</feature>
<feature type="transmembrane region" description="Helical" evidence="6">
    <location>
        <begin position="97"/>
        <end position="116"/>
    </location>
</feature>
<feature type="transmembrane region" description="Helical" evidence="6">
    <location>
        <begin position="54"/>
        <end position="76"/>
    </location>
</feature>
<evidence type="ECO:0008006" key="9">
    <source>
        <dbReference type="Google" id="ProtNLM"/>
    </source>
</evidence>
<feature type="transmembrane region" description="Helical" evidence="6">
    <location>
        <begin position="303"/>
        <end position="323"/>
    </location>
</feature>
<evidence type="ECO:0000256" key="4">
    <source>
        <dbReference type="ARBA" id="ARBA00022989"/>
    </source>
</evidence>
<keyword evidence="4 6" id="KW-1133">Transmembrane helix</keyword>
<feature type="transmembrane region" description="Helical" evidence="6">
    <location>
        <begin position="393"/>
        <end position="416"/>
    </location>
</feature>
<dbReference type="RefSeq" id="WP_259312784.1">
    <property type="nucleotide sequence ID" value="NZ_CP087164.1"/>
</dbReference>
<evidence type="ECO:0000256" key="5">
    <source>
        <dbReference type="ARBA" id="ARBA00023136"/>
    </source>
</evidence>
<keyword evidence="2" id="KW-1003">Cell membrane</keyword>
<dbReference type="PANTHER" id="PTHR30250">
    <property type="entry name" value="PST FAMILY PREDICTED COLANIC ACID TRANSPORTER"/>
    <property type="match status" value="1"/>
</dbReference>